<sequence length="136" mass="14785">MTTALDTERDLRRVRALWAAAGSISLAGLIVTVVLSITSPAEVNWVMWLRGVAVTIACFAFIAVTAAASRGSRRAYTRMRLIATIAPIGVILLIVAPDSGYPPWMKVEQGLLALPVIVIAVLLWKRSMRRAFPAVR</sequence>
<feature type="transmembrane region" description="Helical" evidence="1">
    <location>
        <begin position="16"/>
        <end position="39"/>
    </location>
</feature>
<proteinExistence type="predicted"/>
<protein>
    <recommendedName>
        <fullName evidence="4">Integral membrane protein</fullName>
    </recommendedName>
</protein>
<comment type="caution">
    <text evidence="2">The sequence shown here is derived from an EMBL/GenBank/DDBJ whole genome shotgun (WGS) entry which is preliminary data.</text>
</comment>
<feature type="transmembrane region" description="Helical" evidence="1">
    <location>
        <begin position="81"/>
        <end position="101"/>
    </location>
</feature>
<dbReference type="Proteomes" id="UP000033900">
    <property type="component" value="Unassembled WGS sequence"/>
</dbReference>
<dbReference type="OrthoDB" id="3544223at2"/>
<dbReference type="RefSeq" id="WP_052676151.1">
    <property type="nucleotide sequence ID" value="NZ_JYJB01000003.1"/>
</dbReference>
<organism evidence="2 3">
    <name type="scientific">Microbacterium hydrocarbonoxydans</name>
    <dbReference type="NCBI Taxonomy" id="273678"/>
    <lineage>
        <taxon>Bacteria</taxon>
        <taxon>Bacillati</taxon>
        <taxon>Actinomycetota</taxon>
        <taxon>Actinomycetes</taxon>
        <taxon>Micrococcales</taxon>
        <taxon>Microbacteriaceae</taxon>
        <taxon>Microbacterium</taxon>
    </lineage>
</organism>
<feature type="transmembrane region" description="Helical" evidence="1">
    <location>
        <begin position="45"/>
        <end position="69"/>
    </location>
</feature>
<accession>A0A0M2HYB8</accession>
<evidence type="ECO:0000313" key="2">
    <source>
        <dbReference type="EMBL" id="KJL49434.1"/>
    </source>
</evidence>
<keyword evidence="1" id="KW-0812">Transmembrane</keyword>
<keyword evidence="3" id="KW-1185">Reference proteome</keyword>
<dbReference type="AlphaFoldDB" id="A0A0M2HYB8"/>
<dbReference type="EMBL" id="JYJB01000003">
    <property type="protein sequence ID" value="KJL49434.1"/>
    <property type="molecule type" value="Genomic_DNA"/>
</dbReference>
<dbReference type="PATRIC" id="fig|273678.4.peg.137"/>
<dbReference type="STRING" id="273678.RS84_00144"/>
<evidence type="ECO:0000313" key="3">
    <source>
        <dbReference type="Proteomes" id="UP000033900"/>
    </source>
</evidence>
<reference evidence="2 3" key="1">
    <citation type="submission" date="2015-02" db="EMBL/GenBank/DDBJ databases">
        <title>Draft genome sequences of ten Microbacterium spp. with emphasis on heavy metal contaminated environments.</title>
        <authorList>
            <person name="Corretto E."/>
        </authorList>
    </citation>
    <scope>NUCLEOTIDE SEQUENCE [LARGE SCALE GENOMIC DNA]</scope>
    <source>
        <strain evidence="2 3">SA35</strain>
    </source>
</reference>
<keyword evidence="1" id="KW-0472">Membrane</keyword>
<keyword evidence="1" id="KW-1133">Transmembrane helix</keyword>
<feature type="transmembrane region" description="Helical" evidence="1">
    <location>
        <begin position="107"/>
        <end position="124"/>
    </location>
</feature>
<evidence type="ECO:0008006" key="4">
    <source>
        <dbReference type="Google" id="ProtNLM"/>
    </source>
</evidence>
<gene>
    <name evidence="2" type="ORF">RS84_00144</name>
</gene>
<evidence type="ECO:0000256" key="1">
    <source>
        <dbReference type="SAM" id="Phobius"/>
    </source>
</evidence>
<name>A0A0M2HYB8_9MICO</name>